<keyword evidence="2" id="KW-1185">Reference proteome</keyword>
<dbReference type="Proteomes" id="UP001165960">
    <property type="component" value="Unassembled WGS sequence"/>
</dbReference>
<organism evidence="1 2">
    <name type="scientific">Entomophthora muscae</name>
    <dbReference type="NCBI Taxonomy" id="34485"/>
    <lineage>
        <taxon>Eukaryota</taxon>
        <taxon>Fungi</taxon>
        <taxon>Fungi incertae sedis</taxon>
        <taxon>Zoopagomycota</taxon>
        <taxon>Entomophthoromycotina</taxon>
        <taxon>Entomophthoromycetes</taxon>
        <taxon>Entomophthorales</taxon>
        <taxon>Entomophthoraceae</taxon>
        <taxon>Entomophthora</taxon>
    </lineage>
</organism>
<gene>
    <name evidence="1" type="ORF">DSO57_1011647</name>
</gene>
<protein>
    <submittedName>
        <fullName evidence="1">Uncharacterized protein</fullName>
    </submittedName>
</protein>
<evidence type="ECO:0000313" key="2">
    <source>
        <dbReference type="Proteomes" id="UP001165960"/>
    </source>
</evidence>
<accession>A0ACC2RKX5</accession>
<comment type="caution">
    <text evidence="1">The sequence shown here is derived from an EMBL/GenBank/DDBJ whole genome shotgun (WGS) entry which is preliminary data.</text>
</comment>
<sequence length="152" mass="17037">MSLFRSATLFRRSGLARLSAFQHSWKYSTKKYTQDHEWIEVNGNVATLGLTKYATKHLGEIVFAEIPDVGSKFGKGDSVAAVESVKAVGEVYSPVSGDVVERNDALADDFSLLNDNPRSEGWICKIQFSDESETKDLMDKEKYDAYLESQKK</sequence>
<evidence type="ECO:0000313" key="1">
    <source>
        <dbReference type="EMBL" id="KAJ9050748.1"/>
    </source>
</evidence>
<name>A0ACC2RKX5_9FUNG</name>
<proteinExistence type="predicted"/>
<dbReference type="EMBL" id="QTSX02007140">
    <property type="protein sequence ID" value="KAJ9050748.1"/>
    <property type="molecule type" value="Genomic_DNA"/>
</dbReference>
<reference evidence="1" key="1">
    <citation type="submission" date="2022-04" db="EMBL/GenBank/DDBJ databases">
        <title>Genome of the entomopathogenic fungus Entomophthora muscae.</title>
        <authorList>
            <person name="Elya C."/>
            <person name="Lovett B.R."/>
            <person name="Lee E."/>
            <person name="Macias A.M."/>
            <person name="Hajek A.E."/>
            <person name="De Bivort B.L."/>
            <person name="Kasson M.T."/>
            <person name="De Fine Licht H.H."/>
            <person name="Stajich J.E."/>
        </authorList>
    </citation>
    <scope>NUCLEOTIDE SEQUENCE</scope>
    <source>
        <strain evidence="1">Berkeley</strain>
    </source>
</reference>